<feature type="signal peptide" evidence="2">
    <location>
        <begin position="1"/>
        <end position="18"/>
    </location>
</feature>
<accession>A0A4R1GIS7</accession>
<feature type="region of interest" description="Disordered" evidence="1">
    <location>
        <begin position="42"/>
        <end position="61"/>
    </location>
</feature>
<organism evidence="3 4">
    <name type="scientific">Marinobacterium mangrovicola</name>
    <dbReference type="NCBI Taxonomy" id="1476959"/>
    <lineage>
        <taxon>Bacteria</taxon>
        <taxon>Pseudomonadati</taxon>
        <taxon>Pseudomonadota</taxon>
        <taxon>Gammaproteobacteria</taxon>
        <taxon>Oceanospirillales</taxon>
        <taxon>Oceanospirillaceae</taxon>
        <taxon>Marinobacterium</taxon>
    </lineage>
</organism>
<dbReference type="EMBL" id="SMFU01000007">
    <property type="protein sequence ID" value="TCK08134.1"/>
    <property type="molecule type" value="Genomic_DNA"/>
</dbReference>
<dbReference type="Proteomes" id="UP000294546">
    <property type="component" value="Unassembled WGS sequence"/>
</dbReference>
<keyword evidence="2" id="KW-0732">Signal</keyword>
<dbReference type="AlphaFoldDB" id="A0A4R1GIS7"/>
<evidence type="ECO:0000313" key="3">
    <source>
        <dbReference type="EMBL" id="TCK08134.1"/>
    </source>
</evidence>
<dbReference type="RefSeq" id="WP_132286258.1">
    <property type="nucleotide sequence ID" value="NZ_SMFU01000007.1"/>
</dbReference>
<dbReference type="GO" id="GO:0008233">
    <property type="term" value="F:peptidase activity"/>
    <property type="evidence" value="ECO:0007669"/>
    <property type="project" value="UniProtKB-KW"/>
</dbReference>
<name>A0A4R1GIS7_9GAMM</name>
<comment type="caution">
    <text evidence="3">The sequence shown here is derived from an EMBL/GenBank/DDBJ whole genome shotgun (WGS) entry which is preliminary data.</text>
</comment>
<dbReference type="Gene3D" id="2.40.70.10">
    <property type="entry name" value="Acid Proteases"/>
    <property type="match status" value="1"/>
</dbReference>
<feature type="chain" id="PRO_5020604938" evidence="2">
    <location>
        <begin position="19"/>
        <end position="243"/>
    </location>
</feature>
<feature type="compositionally biased region" description="Basic and acidic residues" evidence="1">
    <location>
        <begin position="42"/>
        <end position="54"/>
    </location>
</feature>
<proteinExistence type="predicted"/>
<reference evidence="3 4" key="1">
    <citation type="submission" date="2019-03" db="EMBL/GenBank/DDBJ databases">
        <title>Genomic Encyclopedia of Archaeal and Bacterial Type Strains, Phase II (KMG-II): from individual species to whole genera.</title>
        <authorList>
            <person name="Goeker M."/>
        </authorList>
    </citation>
    <scope>NUCLEOTIDE SEQUENCE [LARGE SCALE GENOMIC DNA]</scope>
    <source>
        <strain evidence="3 4">DSM 27697</strain>
    </source>
</reference>
<dbReference type="GO" id="GO:0006508">
    <property type="term" value="P:proteolysis"/>
    <property type="evidence" value="ECO:0007669"/>
    <property type="project" value="UniProtKB-KW"/>
</dbReference>
<dbReference type="SUPFAM" id="SSF50630">
    <property type="entry name" value="Acid proteases"/>
    <property type="match status" value="1"/>
</dbReference>
<dbReference type="OrthoDB" id="6088234at2"/>
<dbReference type="Pfam" id="PF13650">
    <property type="entry name" value="Asp_protease_2"/>
    <property type="match status" value="1"/>
</dbReference>
<keyword evidence="3" id="KW-0645">Protease</keyword>
<gene>
    <name evidence="3" type="ORF">CLV83_0207</name>
</gene>
<protein>
    <submittedName>
        <fullName evidence="3">Aspartyl protease</fullName>
    </submittedName>
</protein>
<evidence type="ECO:0000256" key="2">
    <source>
        <dbReference type="SAM" id="SignalP"/>
    </source>
</evidence>
<keyword evidence="4" id="KW-1185">Reference proteome</keyword>
<evidence type="ECO:0000313" key="4">
    <source>
        <dbReference type="Proteomes" id="UP000294546"/>
    </source>
</evidence>
<keyword evidence="3" id="KW-0378">Hydrolase</keyword>
<evidence type="ECO:0000256" key="1">
    <source>
        <dbReference type="SAM" id="MobiDB-lite"/>
    </source>
</evidence>
<dbReference type="CDD" id="cd05483">
    <property type="entry name" value="retropepsin_like_bacteria"/>
    <property type="match status" value="1"/>
</dbReference>
<sequence>MRALILAILLGVSCSAAAEIYHYVDDKGRKVYVNRESQIPHRYRDQVETRKERSGGQVTPVDPQLSALRHELNTSLSKLDKAIDELVTPVKVQGNQVIVPVRAVYGNRSVNTRMLLDTGASGTVFHRSALKDLNGATYRAGQARVASGEMIEVQGINLDRVEIGPFKIGTTQAMVIDPISGAGHDGLLGMDFLRQVDYRIDFDNQRIVWMPDRLRELEEQRADLEKKKAMDADELIESLSSAK</sequence>
<dbReference type="InterPro" id="IPR021109">
    <property type="entry name" value="Peptidase_aspartic_dom_sf"/>
</dbReference>
<dbReference type="InterPro" id="IPR034122">
    <property type="entry name" value="Retropepsin-like_bacterial"/>
</dbReference>